<reference evidence="1 2" key="1">
    <citation type="submission" date="2015-09" db="EMBL/GenBank/DDBJ databases">
        <authorList>
            <consortium name="Pathogen Informatics"/>
        </authorList>
    </citation>
    <scope>NUCLEOTIDE SEQUENCE [LARGE SCALE GENOMIC DNA]</scope>
    <source>
        <strain evidence="1 2">2789STDY5608791</strain>
    </source>
</reference>
<dbReference type="RefSeq" id="WP_057088018.1">
    <property type="nucleotide sequence ID" value="NZ_CYZF01000005.1"/>
</dbReference>
<dbReference type="Proteomes" id="UP000095419">
    <property type="component" value="Unassembled WGS sequence"/>
</dbReference>
<gene>
    <name evidence="1" type="ORF">ERS417307_01849</name>
</gene>
<organism evidence="1 2">
    <name type="scientific">Bacteroides uniformis</name>
    <dbReference type="NCBI Taxonomy" id="820"/>
    <lineage>
        <taxon>Bacteria</taxon>
        <taxon>Pseudomonadati</taxon>
        <taxon>Bacteroidota</taxon>
        <taxon>Bacteroidia</taxon>
        <taxon>Bacteroidales</taxon>
        <taxon>Bacteroidaceae</taxon>
        <taxon>Bacteroides</taxon>
    </lineage>
</organism>
<evidence type="ECO:0000313" key="2">
    <source>
        <dbReference type="Proteomes" id="UP000095419"/>
    </source>
</evidence>
<dbReference type="AlphaFoldDB" id="A0A174G059"/>
<sequence length="231" mass="27552">MEDKEVEIVNAQGAVLYTKEELFEDIQTTVEEYVEDTPEDEKDRRDFRHKLKVLQSIFGLHLPSYDLKKDNMDDIKEALEVYVDGNEFLFGYTFFLSSNTNFDYSWNYLRKQMDKYVNFFSEAYKFISYVIVDINTMKIDLRGNKDLHIEFNELFDVKFIDNKPFVKTVVNWENFYQINKVKYGYYISAKIGNSTLLTCYRKYSDELNPFLNGVMQVLAAWKELTEKKDKI</sequence>
<protein>
    <submittedName>
        <fullName evidence="1">Uncharacterized protein</fullName>
    </submittedName>
</protein>
<dbReference type="EMBL" id="CYZF01000005">
    <property type="protein sequence ID" value="CUO54210.1"/>
    <property type="molecule type" value="Genomic_DNA"/>
</dbReference>
<proteinExistence type="predicted"/>
<accession>A0A174G059</accession>
<evidence type="ECO:0000313" key="1">
    <source>
        <dbReference type="EMBL" id="CUO54210.1"/>
    </source>
</evidence>
<name>A0A174G059_BACUN</name>